<dbReference type="GO" id="GO:0005634">
    <property type="term" value="C:nucleus"/>
    <property type="evidence" value="ECO:0007669"/>
    <property type="project" value="UniProtKB-SubCell"/>
</dbReference>
<dbReference type="AlphaFoldDB" id="A0A2G5E4G9"/>
<accession>A0A2G5E4G9</accession>
<dbReference type="CDD" id="cd00120">
    <property type="entry name" value="MADS"/>
    <property type="match status" value="1"/>
</dbReference>
<keyword evidence="9" id="KW-1185">Reference proteome</keyword>
<keyword evidence="6" id="KW-0175">Coiled coil</keyword>
<evidence type="ECO:0000256" key="2">
    <source>
        <dbReference type="ARBA" id="ARBA00023015"/>
    </source>
</evidence>
<evidence type="ECO:0000256" key="1">
    <source>
        <dbReference type="ARBA" id="ARBA00004123"/>
    </source>
</evidence>
<evidence type="ECO:0000256" key="5">
    <source>
        <dbReference type="ARBA" id="ARBA00023242"/>
    </source>
</evidence>
<dbReference type="EMBL" id="KZ305029">
    <property type="protein sequence ID" value="PIA50682.1"/>
    <property type="molecule type" value="Genomic_DNA"/>
</dbReference>
<dbReference type="InParanoid" id="A0A2G5E4G9"/>
<evidence type="ECO:0000313" key="8">
    <source>
        <dbReference type="EMBL" id="PIA50682.1"/>
    </source>
</evidence>
<dbReference type="SUPFAM" id="SSF55455">
    <property type="entry name" value="SRF-like"/>
    <property type="match status" value="1"/>
</dbReference>
<evidence type="ECO:0000313" key="9">
    <source>
        <dbReference type="Proteomes" id="UP000230069"/>
    </source>
</evidence>
<protein>
    <recommendedName>
        <fullName evidence="7">MADS-box domain-containing protein</fullName>
    </recommendedName>
</protein>
<dbReference type="Gene3D" id="3.40.1810.10">
    <property type="entry name" value="Transcription factor, MADS-box"/>
    <property type="match status" value="1"/>
</dbReference>
<evidence type="ECO:0000256" key="3">
    <source>
        <dbReference type="ARBA" id="ARBA00023125"/>
    </source>
</evidence>
<proteinExistence type="predicted"/>
<gene>
    <name evidence="8" type="ORF">AQUCO_01200123v1</name>
</gene>
<keyword evidence="2" id="KW-0805">Transcription regulation</keyword>
<dbReference type="GO" id="GO:0046983">
    <property type="term" value="F:protein dimerization activity"/>
    <property type="evidence" value="ECO:0007669"/>
    <property type="project" value="InterPro"/>
</dbReference>
<dbReference type="PROSITE" id="PS50066">
    <property type="entry name" value="MADS_BOX_2"/>
    <property type="match status" value="1"/>
</dbReference>
<keyword evidence="4" id="KW-0804">Transcription</keyword>
<name>A0A2G5E4G9_AQUCA</name>
<dbReference type="OrthoDB" id="779403at2759"/>
<dbReference type="Proteomes" id="UP000230069">
    <property type="component" value="Unassembled WGS sequence"/>
</dbReference>
<keyword evidence="5" id="KW-0539">Nucleus</keyword>
<evidence type="ECO:0000256" key="6">
    <source>
        <dbReference type="SAM" id="Coils"/>
    </source>
</evidence>
<dbReference type="InterPro" id="IPR036879">
    <property type="entry name" value="TF_MADSbox_sf"/>
</dbReference>
<feature type="domain" description="MADS-box" evidence="7">
    <location>
        <begin position="1"/>
        <end position="61"/>
    </location>
</feature>
<dbReference type="InterPro" id="IPR002100">
    <property type="entry name" value="TF_MADSbox"/>
</dbReference>
<evidence type="ECO:0000256" key="4">
    <source>
        <dbReference type="ARBA" id="ARBA00023163"/>
    </source>
</evidence>
<feature type="coiled-coil region" evidence="6">
    <location>
        <begin position="87"/>
        <end position="114"/>
    </location>
</feature>
<sequence length="161" mass="18978">MVRGKVKHQFIENNTIRRASYRKRMKGFKKMLSELTTLCGVMACAITYGPNAQAPEIWPNEDEARKALTRFQNCSPEEKARNVLTHEVIVKKRIEELKKQLQKQIEENRRIELTNLMYKFMKEGPDALRGISYQDSIDFEAFLDERRLLIQKKMEILKNSN</sequence>
<organism evidence="8 9">
    <name type="scientific">Aquilegia coerulea</name>
    <name type="common">Rocky mountain columbine</name>
    <dbReference type="NCBI Taxonomy" id="218851"/>
    <lineage>
        <taxon>Eukaryota</taxon>
        <taxon>Viridiplantae</taxon>
        <taxon>Streptophyta</taxon>
        <taxon>Embryophyta</taxon>
        <taxon>Tracheophyta</taxon>
        <taxon>Spermatophyta</taxon>
        <taxon>Magnoliopsida</taxon>
        <taxon>Ranunculales</taxon>
        <taxon>Ranunculaceae</taxon>
        <taxon>Thalictroideae</taxon>
        <taxon>Aquilegia</taxon>
    </lineage>
</organism>
<keyword evidence="3" id="KW-0238">DNA-binding</keyword>
<dbReference type="Pfam" id="PF00319">
    <property type="entry name" value="SRF-TF"/>
    <property type="match status" value="1"/>
</dbReference>
<dbReference type="SMART" id="SM00432">
    <property type="entry name" value="MADS"/>
    <property type="match status" value="1"/>
</dbReference>
<dbReference type="GO" id="GO:0003677">
    <property type="term" value="F:DNA binding"/>
    <property type="evidence" value="ECO:0007669"/>
    <property type="project" value="UniProtKB-KW"/>
</dbReference>
<evidence type="ECO:0000259" key="7">
    <source>
        <dbReference type="PROSITE" id="PS50066"/>
    </source>
</evidence>
<dbReference type="STRING" id="218851.A0A2G5E4G9"/>
<reference evidence="8 9" key="1">
    <citation type="submission" date="2017-09" db="EMBL/GenBank/DDBJ databases">
        <title>WGS assembly of Aquilegia coerulea Goldsmith.</title>
        <authorList>
            <person name="Hodges S."/>
            <person name="Kramer E."/>
            <person name="Nordborg M."/>
            <person name="Tomkins J."/>
            <person name="Borevitz J."/>
            <person name="Derieg N."/>
            <person name="Yan J."/>
            <person name="Mihaltcheva S."/>
            <person name="Hayes R.D."/>
            <person name="Rokhsar D."/>
        </authorList>
    </citation>
    <scope>NUCLEOTIDE SEQUENCE [LARGE SCALE GENOMIC DNA]</scope>
    <source>
        <strain evidence="9">cv. Goldsmith</strain>
    </source>
</reference>
<comment type="subcellular location">
    <subcellularLocation>
        <location evidence="1">Nucleus</location>
    </subcellularLocation>
</comment>